<dbReference type="InterPro" id="IPR036397">
    <property type="entry name" value="RNaseH_sf"/>
</dbReference>
<dbReference type="EnsemblPlants" id="evm.model.03.141">
    <property type="protein sequence ID" value="cds.evm.model.03.141"/>
    <property type="gene ID" value="evm.TU.03.141"/>
</dbReference>
<dbReference type="AlphaFoldDB" id="A0A803P564"/>
<evidence type="ECO:0000313" key="3">
    <source>
        <dbReference type="Proteomes" id="UP000596661"/>
    </source>
</evidence>
<dbReference type="Gene3D" id="3.30.420.10">
    <property type="entry name" value="Ribonuclease H-like superfamily/Ribonuclease H"/>
    <property type="match status" value="1"/>
</dbReference>
<dbReference type="Pfam" id="PF13966">
    <property type="entry name" value="zf-RVT"/>
    <property type="match status" value="1"/>
</dbReference>
<dbReference type="Proteomes" id="UP000596661">
    <property type="component" value="Chromosome 3"/>
</dbReference>
<dbReference type="InterPro" id="IPR044730">
    <property type="entry name" value="RNase_H-like_dom_plant"/>
</dbReference>
<feature type="domain" description="Reverse transcriptase zinc-binding" evidence="1">
    <location>
        <begin position="113"/>
        <end position="205"/>
    </location>
</feature>
<evidence type="ECO:0000313" key="2">
    <source>
        <dbReference type="EnsemblPlants" id="cds.evm.model.03.141"/>
    </source>
</evidence>
<proteinExistence type="predicted"/>
<dbReference type="PANTHER" id="PTHR47074">
    <property type="entry name" value="BNAC02G40300D PROTEIN"/>
    <property type="match status" value="1"/>
</dbReference>
<dbReference type="SUPFAM" id="SSF53098">
    <property type="entry name" value="Ribonuclease H-like"/>
    <property type="match status" value="1"/>
</dbReference>
<dbReference type="InterPro" id="IPR026960">
    <property type="entry name" value="RVT-Znf"/>
</dbReference>
<evidence type="ECO:0000259" key="1">
    <source>
        <dbReference type="Pfam" id="PF13966"/>
    </source>
</evidence>
<dbReference type="EMBL" id="UZAU01000246">
    <property type="status" value="NOT_ANNOTATED_CDS"/>
    <property type="molecule type" value="Genomic_DNA"/>
</dbReference>
<protein>
    <recommendedName>
        <fullName evidence="1">Reverse transcriptase zinc-binding domain-containing protein</fullName>
    </recommendedName>
</protein>
<accession>A0A803P564</accession>
<dbReference type="GO" id="GO:0003676">
    <property type="term" value="F:nucleic acid binding"/>
    <property type="evidence" value="ECO:0007669"/>
    <property type="project" value="InterPro"/>
</dbReference>
<sequence length="357" mass="39902">MSWKRLCGHKDKDGMGFRNLRDFNLALLGKQGWGLLINPDSLVSKVFEARYFPQGSFLTATIGSNPSFVWRSMLEAQTLVKKGPDGLLGMAIPVLSPPTHDSLNWSLKLSGLYSVKSAYKLLQQLNGEFRLDTSTEDMFWKKLWQLKTPPKMKNLLWRAEKRCIPTMTQLQSKRVNVNPICPVCTMAPETIEHSLLSCPVVAAVWDRVGIALCWAIWNARNDKVWQNKVMGIESIVASPTNYLNQWRVAQNSNNEMLFTGFIPGDGAEQWCAPIGNSIKVNVDAIVFSDNSTYGIGFVARDSNNFFVEGGTKLFHGSISPVAEAIGVWEALSWIKDRWLSVVLETDCLSVVQLSVAL</sequence>
<dbReference type="InterPro" id="IPR052929">
    <property type="entry name" value="RNase_H-like_EbsB-rel"/>
</dbReference>
<reference evidence="2" key="1">
    <citation type="submission" date="2018-11" db="EMBL/GenBank/DDBJ databases">
        <authorList>
            <person name="Grassa J C."/>
        </authorList>
    </citation>
    <scope>NUCLEOTIDE SEQUENCE [LARGE SCALE GENOMIC DNA]</scope>
</reference>
<dbReference type="OMA" id="ATIAWCI"/>
<organism evidence="2 3">
    <name type="scientific">Cannabis sativa</name>
    <name type="common">Hemp</name>
    <name type="synonym">Marijuana</name>
    <dbReference type="NCBI Taxonomy" id="3483"/>
    <lineage>
        <taxon>Eukaryota</taxon>
        <taxon>Viridiplantae</taxon>
        <taxon>Streptophyta</taxon>
        <taxon>Embryophyta</taxon>
        <taxon>Tracheophyta</taxon>
        <taxon>Spermatophyta</taxon>
        <taxon>Magnoliopsida</taxon>
        <taxon>eudicotyledons</taxon>
        <taxon>Gunneridae</taxon>
        <taxon>Pentapetalae</taxon>
        <taxon>rosids</taxon>
        <taxon>fabids</taxon>
        <taxon>Rosales</taxon>
        <taxon>Cannabaceae</taxon>
        <taxon>Cannabis</taxon>
    </lineage>
</organism>
<dbReference type="CDD" id="cd06222">
    <property type="entry name" value="RNase_H_like"/>
    <property type="match status" value="1"/>
</dbReference>
<dbReference type="InterPro" id="IPR012337">
    <property type="entry name" value="RNaseH-like_sf"/>
</dbReference>
<dbReference type="Gramene" id="evm.model.03.141">
    <property type="protein sequence ID" value="cds.evm.model.03.141"/>
    <property type="gene ID" value="evm.TU.03.141"/>
</dbReference>
<name>A0A803P564_CANSA</name>
<reference evidence="2" key="2">
    <citation type="submission" date="2021-03" db="UniProtKB">
        <authorList>
            <consortium name="EnsemblPlants"/>
        </authorList>
    </citation>
    <scope>IDENTIFICATION</scope>
</reference>
<dbReference type="PANTHER" id="PTHR47074:SF11">
    <property type="entry name" value="REVERSE TRANSCRIPTASE-LIKE PROTEIN"/>
    <property type="match status" value="1"/>
</dbReference>
<keyword evidence="3" id="KW-1185">Reference proteome</keyword>